<organism evidence="1 2">
    <name type="scientific">Pyrobaculum aerophilum</name>
    <dbReference type="NCBI Taxonomy" id="13773"/>
    <lineage>
        <taxon>Archaea</taxon>
        <taxon>Thermoproteota</taxon>
        <taxon>Thermoprotei</taxon>
        <taxon>Thermoproteales</taxon>
        <taxon>Thermoproteaceae</taxon>
        <taxon>Pyrobaculum</taxon>
    </lineage>
</organism>
<dbReference type="AlphaFoldDB" id="A0A832WG75"/>
<proteinExistence type="predicted"/>
<accession>A0A832WG75</accession>
<protein>
    <submittedName>
        <fullName evidence="1">Uncharacterized protein</fullName>
    </submittedName>
</protein>
<dbReference type="Proteomes" id="UP000651120">
    <property type="component" value="Unassembled WGS sequence"/>
</dbReference>
<evidence type="ECO:0000313" key="1">
    <source>
        <dbReference type="EMBL" id="HII46798.1"/>
    </source>
</evidence>
<gene>
    <name evidence="1" type="ORF">HA333_04940</name>
</gene>
<sequence>MITKLEGPSACITSFLLKARRPLAFYGPLIYVAGEAVFATAPHGLSNFGGPPPAAVEYCLPGAGKYAKKLDPPYTLEDLLEALPGGLRDKARESTCLRQAFFLSRVDASPIKRSLVVLDDVLLFLSLEPYMPLYTTEPLMANMRVKRLKCNPDPLPPPSIRAVDLKVLTPEEYVNKLYIEGLLGLFLTRVIRKTGIRLIWYLLKRL</sequence>
<reference evidence="1" key="1">
    <citation type="journal article" date="2020" name="bioRxiv">
        <title>A rank-normalized archaeal taxonomy based on genome phylogeny resolves widespread incomplete and uneven classifications.</title>
        <authorList>
            <person name="Rinke C."/>
            <person name="Chuvochina M."/>
            <person name="Mussig A.J."/>
            <person name="Chaumeil P.-A."/>
            <person name="Waite D.W."/>
            <person name="Whitman W.B."/>
            <person name="Parks D.H."/>
            <person name="Hugenholtz P."/>
        </authorList>
    </citation>
    <scope>NUCLEOTIDE SEQUENCE</scope>
    <source>
        <strain evidence="1">UBA8839</strain>
    </source>
</reference>
<comment type="caution">
    <text evidence="1">The sequence shown here is derived from an EMBL/GenBank/DDBJ whole genome shotgun (WGS) entry which is preliminary data.</text>
</comment>
<name>A0A832WG75_9CREN</name>
<dbReference type="RefSeq" id="WP_281071010.1">
    <property type="nucleotide sequence ID" value="NZ_DAIOPL010000042.1"/>
</dbReference>
<dbReference type="EMBL" id="DUJP01000022">
    <property type="protein sequence ID" value="HII46798.1"/>
    <property type="molecule type" value="Genomic_DNA"/>
</dbReference>
<evidence type="ECO:0000313" key="2">
    <source>
        <dbReference type="Proteomes" id="UP000651120"/>
    </source>
</evidence>